<sequence length="101" mass="10289">MVAAVLAFMTTPGQAESELDSMLGAPVQGADLEATATGTGGTLSGLGRVLPEQRELMENTGRMPIGNPTGSRPAADMNADIGLAPMVDFLTPNITIRGGAF</sequence>
<evidence type="ECO:0000313" key="1">
    <source>
        <dbReference type="EMBL" id="RDD62985.1"/>
    </source>
</evidence>
<name>A0A369TF34_9PROT</name>
<organism evidence="1 2">
    <name type="scientific">Ferruginivarius sediminum</name>
    <dbReference type="NCBI Taxonomy" id="2661937"/>
    <lineage>
        <taxon>Bacteria</taxon>
        <taxon>Pseudomonadati</taxon>
        <taxon>Pseudomonadota</taxon>
        <taxon>Alphaproteobacteria</taxon>
        <taxon>Rhodospirillales</taxon>
        <taxon>Rhodospirillaceae</taxon>
        <taxon>Ferruginivarius</taxon>
    </lineage>
</organism>
<dbReference type="AlphaFoldDB" id="A0A369TF34"/>
<protein>
    <submittedName>
        <fullName evidence="1">Uncharacterized protein</fullName>
    </submittedName>
</protein>
<evidence type="ECO:0000313" key="2">
    <source>
        <dbReference type="Proteomes" id="UP000253941"/>
    </source>
</evidence>
<reference evidence="1 2" key="1">
    <citation type="submission" date="2018-07" db="EMBL/GenBank/DDBJ databases">
        <title>Venubactetium sediminum gen. nov., sp. nov., isolated from a marine solar saltern.</title>
        <authorList>
            <person name="Wang S."/>
        </authorList>
    </citation>
    <scope>NUCLEOTIDE SEQUENCE [LARGE SCALE GENOMIC DNA]</scope>
    <source>
        <strain evidence="1 2">WD2A32</strain>
    </source>
</reference>
<accession>A0A369TF34</accession>
<dbReference type="Proteomes" id="UP000253941">
    <property type="component" value="Unassembled WGS sequence"/>
</dbReference>
<proteinExistence type="predicted"/>
<keyword evidence="2" id="KW-1185">Reference proteome</keyword>
<comment type="caution">
    <text evidence="1">The sequence shown here is derived from an EMBL/GenBank/DDBJ whole genome shotgun (WGS) entry which is preliminary data.</text>
</comment>
<dbReference type="EMBL" id="QPMH01000003">
    <property type="protein sequence ID" value="RDD62985.1"/>
    <property type="molecule type" value="Genomic_DNA"/>
</dbReference>
<gene>
    <name evidence="1" type="ORF">DRB17_04210</name>
</gene>